<dbReference type="Proteomes" id="UP001234297">
    <property type="component" value="Chromosome 6"/>
</dbReference>
<reference evidence="1 2" key="1">
    <citation type="journal article" date="2022" name="Hortic Res">
        <title>A haplotype resolved chromosomal level avocado genome allows analysis of novel avocado genes.</title>
        <authorList>
            <person name="Nath O."/>
            <person name="Fletcher S.J."/>
            <person name="Hayward A."/>
            <person name="Shaw L.M."/>
            <person name="Masouleh A.K."/>
            <person name="Furtado A."/>
            <person name="Henry R.J."/>
            <person name="Mitter N."/>
        </authorList>
    </citation>
    <scope>NUCLEOTIDE SEQUENCE [LARGE SCALE GENOMIC DNA]</scope>
    <source>
        <strain evidence="2">cv. Hass</strain>
    </source>
</reference>
<evidence type="ECO:0000313" key="1">
    <source>
        <dbReference type="EMBL" id="KAJ8627217.1"/>
    </source>
</evidence>
<organism evidence="1 2">
    <name type="scientific">Persea americana</name>
    <name type="common">Avocado</name>
    <dbReference type="NCBI Taxonomy" id="3435"/>
    <lineage>
        <taxon>Eukaryota</taxon>
        <taxon>Viridiplantae</taxon>
        <taxon>Streptophyta</taxon>
        <taxon>Embryophyta</taxon>
        <taxon>Tracheophyta</taxon>
        <taxon>Spermatophyta</taxon>
        <taxon>Magnoliopsida</taxon>
        <taxon>Magnoliidae</taxon>
        <taxon>Laurales</taxon>
        <taxon>Lauraceae</taxon>
        <taxon>Persea</taxon>
    </lineage>
</organism>
<sequence>MEERYTIHVATCKEKEDGNLFPGHKILPSQLQSLKAALHAIEAAMPENALDADGAWKRFSMILLVPSTRSGTPEGNLDVKEVCHAH</sequence>
<evidence type="ECO:0000313" key="2">
    <source>
        <dbReference type="Proteomes" id="UP001234297"/>
    </source>
</evidence>
<comment type="caution">
    <text evidence="1">The sequence shown here is derived from an EMBL/GenBank/DDBJ whole genome shotgun (WGS) entry which is preliminary data.</text>
</comment>
<keyword evidence="2" id="KW-1185">Reference proteome</keyword>
<protein>
    <submittedName>
        <fullName evidence="1">Uncharacterized protein</fullName>
    </submittedName>
</protein>
<proteinExistence type="predicted"/>
<name>A0ACC2L1I0_PERAE</name>
<accession>A0ACC2L1I0</accession>
<gene>
    <name evidence="1" type="ORF">MRB53_020524</name>
</gene>
<dbReference type="EMBL" id="CM056814">
    <property type="protein sequence ID" value="KAJ8627217.1"/>
    <property type="molecule type" value="Genomic_DNA"/>
</dbReference>